<evidence type="ECO:0000313" key="2">
    <source>
        <dbReference type="Proteomes" id="UP000501602"/>
    </source>
</evidence>
<gene>
    <name evidence="1" type="ORF">HER31_10580</name>
</gene>
<dbReference type="Pfam" id="PF03352">
    <property type="entry name" value="Adenine_glyco"/>
    <property type="match status" value="1"/>
</dbReference>
<accession>A0A6H1UIE2</accession>
<dbReference type="GO" id="GO:0006284">
    <property type="term" value="P:base-excision repair"/>
    <property type="evidence" value="ECO:0007669"/>
    <property type="project" value="InterPro"/>
</dbReference>
<organism evidence="1 2">
    <name type="scientific">Ferrimonas lipolytica</name>
    <dbReference type="NCBI Taxonomy" id="2724191"/>
    <lineage>
        <taxon>Bacteria</taxon>
        <taxon>Pseudomonadati</taxon>
        <taxon>Pseudomonadota</taxon>
        <taxon>Gammaproteobacteria</taxon>
        <taxon>Alteromonadales</taxon>
        <taxon>Ferrimonadaceae</taxon>
        <taxon>Ferrimonas</taxon>
    </lineage>
</organism>
<protein>
    <submittedName>
        <fullName evidence="1">DNA-3-methyladenine glycosylase I</fullName>
    </submittedName>
</protein>
<keyword evidence="2" id="KW-1185">Reference proteome</keyword>
<dbReference type="InterPro" id="IPR005019">
    <property type="entry name" value="Adenine_glyco"/>
</dbReference>
<dbReference type="Proteomes" id="UP000501602">
    <property type="component" value="Chromosome"/>
</dbReference>
<dbReference type="SUPFAM" id="SSF48150">
    <property type="entry name" value="DNA-glycosylase"/>
    <property type="match status" value="1"/>
</dbReference>
<dbReference type="EMBL" id="CP051180">
    <property type="protein sequence ID" value="QIZ78877.1"/>
    <property type="molecule type" value="Genomic_DNA"/>
</dbReference>
<dbReference type="InterPro" id="IPR052891">
    <property type="entry name" value="DNA-3mA_glycosylase"/>
</dbReference>
<dbReference type="RefSeq" id="WP_168663280.1">
    <property type="nucleotide sequence ID" value="NZ_CP051180.1"/>
</dbReference>
<dbReference type="PANTHER" id="PTHR30037">
    <property type="entry name" value="DNA-3-METHYLADENINE GLYCOSYLASE 1"/>
    <property type="match status" value="1"/>
</dbReference>
<dbReference type="PANTHER" id="PTHR30037:SF3">
    <property type="entry name" value="BLR0857 PROTEIN"/>
    <property type="match status" value="1"/>
</dbReference>
<name>A0A6H1UIE2_9GAMM</name>
<reference evidence="1 2" key="1">
    <citation type="submission" date="2020-04" db="EMBL/GenBank/DDBJ databases">
        <title>Ferrimonas sp. S7 isolated from sea water.</title>
        <authorList>
            <person name="Bae S.S."/>
            <person name="Baek K."/>
        </authorList>
    </citation>
    <scope>NUCLEOTIDE SEQUENCE [LARGE SCALE GENOMIC DNA]</scope>
    <source>
        <strain evidence="1 2">S7</strain>
    </source>
</reference>
<sequence>MEKFAAIWQRAAERKGGDEGLTALLPQANDQLASMTDAQMLSAMSSQIFKSGFVWRIVDNKWPAFEQAFWGFEPTKLLMMSPEQIDKRASDTALIRHAKKINSIFDNAQMILNIGYEQGSFVQWLADWDSRDIVGLWQQLKKQGNRLGGNTGPYFLRAIGKDTFLLTTDIVAYLKAHHILDAAPTSKKGMQQAQDAFNQWQDESGMTMAQISRVIACSVGDNRL</sequence>
<dbReference type="InterPro" id="IPR011257">
    <property type="entry name" value="DNA_glycosylase"/>
</dbReference>
<dbReference type="Gene3D" id="1.10.340.30">
    <property type="entry name" value="Hypothetical protein, domain 2"/>
    <property type="match status" value="1"/>
</dbReference>
<dbReference type="GO" id="GO:0008725">
    <property type="term" value="F:DNA-3-methyladenine glycosylase activity"/>
    <property type="evidence" value="ECO:0007669"/>
    <property type="project" value="InterPro"/>
</dbReference>
<dbReference type="AlphaFoldDB" id="A0A6H1UIE2"/>
<proteinExistence type="predicted"/>
<evidence type="ECO:0000313" key="1">
    <source>
        <dbReference type="EMBL" id="QIZ78877.1"/>
    </source>
</evidence>
<dbReference type="KEGG" id="fes:HER31_10580"/>